<evidence type="ECO:0000259" key="10">
    <source>
        <dbReference type="Pfam" id="PF00288"/>
    </source>
</evidence>
<comment type="catalytic activity">
    <reaction evidence="9">
        <text>4-CDP-2-C-methyl-D-erythritol + ATP = 4-CDP-2-C-methyl-D-erythritol 2-phosphate + ADP + H(+)</text>
        <dbReference type="Rhea" id="RHEA:18437"/>
        <dbReference type="ChEBI" id="CHEBI:15378"/>
        <dbReference type="ChEBI" id="CHEBI:30616"/>
        <dbReference type="ChEBI" id="CHEBI:57823"/>
        <dbReference type="ChEBI" id="CHEBI:57919"/>
        <dbReference type="ChEBI" id="CHEBI:456216"/>
        <dbReference type="EC" id="2.7.1.148"/>
    </reaction>
</comment>
<keyword evidence="13" id="KW-1185">Reference proteome</keyword>
<protein>
    <recommendedName>
        <fullName evidence="3 9">4-diphosphocytidyl-2-C-methyl-D-erythritol kinase</fullName>
        <shortName evidence="9">CMK</shortName>
        <ecNumber evidence="2 9">2.7.1.148</ecNumber>
    </recommendedName>
    <alternativeName>
        <fullName evidence="8 9">4-(cytidine-5'-diphospho)-2-C-methyl-D-erythritol kinase</fullName>
    </alternativeName>
</protein>
<evidence type="ECO:0000256" key="7">
    <source>
        <dbReference type="ARBA" id="ARBA00022840"/>
    </source>
</evidence>
<feature type="active site" evidence="9">
    <location>
        <position position="10"/>
    </location>
</feature>
<dbReference type="InterPro" id="IPR004424">
    <property type="entry name" value="IspE"/>
</dbReference>
<dbReference type="InterPro" id="IPR036554">
    <property type="entry name" value="GHMP_kinase_C_sf"/>
</dbReference>
<dbReference type="RefSeq" id="WP_076713422.1">
    <property type="nucleotide sequence ID" value="NZ_MOEN01000030.1"/>
</dbReference>
<reference evidence="12 13" key="1">
    <citation type="submission" date="2016-10" db="EMBL/GenBank/DDBJ databases">
        <title>Genome sequence of a sulfur-reducing bacterium Desulfurobacterium indicum K6013.</title>
        <authorList>
            <person name="Cao J."/>
            <person name="Shao Z."/>
            <person name="Alain K."/>
            <person name="Jebbar M."/>
        </authorList>
    </citation>
    <scope>NUCLEOTIDE SEQUENCE [LARGE SCALE GENOMIC DNA]</scope>
    <source>
        <strain evidence="12 13">K6013</strain>
    </source>
</reference>
<organism evidence="12 13">
    <name type="scientific">Desulfurobacterium indicum</name>
    <dbReference type="NCBI Taxonomy" id="1914305"/>
    <lineage>
        <taxon>Bacteria</taxon>
        <taxon>Pseudomonadati</taxon>
        <taxon>Aquificota</taxon>
        <taxon>Aquificia</taxon>
        <taxon>Desulfurobacteriales</taxon>
        <taxon>Desulfurobacteriaceae</taxon>
        <taxon>Desulfurobacterium</taxon>
    </lineage>
</organism>
<name>A0A1R1MJW6_9BACT</name>
<dbReference type="GO" id="GO:0005524">
    <property type="term" value="F:ATP binding"/>
    <property type="evidence" value="ECO:0007669"/>
    <property type="project" value="UniProtKB-UniRule"/>
</dbReference>
<dbReference type="SUPFAM" id="SSF55060">
    <property type="entry name" value="GHMP Kinase, C-terminal domain"/>
    <property type="match status" value="1"/>
</dbReference>
<feature type="binding site" evidence="9">
    <location>
        <begin position="93"/>
        <end position="103"/>
    </location>
    <ligand>
        <name>ATP</name>
        <dbReference type="ChEBI" id="CHEBI:30616"/>
    </ligand>
</feature>
<evidence type="ECO:0000256" key="9">
    <source>
        <dbReference type="HAMAP-Rule" id="MF_00061"/>
    </source>
</evidence>
<feature type="domain" description="GHMP kinase N-terminal" evidence="10">
    <location>
        <begin position="65"/>
        <end position="143"/>
    </location>
</feature>
<feature type="active site" evidence="9">
    <location>
        <position position="135"/>
    </location>
</feature>
<dbReference type="AlphaFoldDB" id="A0A1R1MJW6"/>
<dbReference type="Pfam" id="PF08544">
    <property type="entry name" value="GHMP_kinases_C"/>
    <property type="match status" value="1"/>
</dbReference>
<comment type="pathway">
    <text evidence="9">Isoprenoid biosynthesis; isopentenyl diphosphate biosynthesis via DXP pathway; isopentenyl diphosphate from 1-deoxy-D-xylulose 5-phosphate: step 3/6.</text>
</comment>
<evidence type="ECO:0000256" key="8">
    <source>
        <dbReference type="ARBA" id="ARBA00032554"/>
    </source>
</evidence>
<feature type="domain" description="GHMP kinase C-terminal" evidence="11">
    <location>
        <begin position="202"/>
        <end position="261"/>
    </location>
</feature>
<evidence type="ECO:0000256" key="4">
    <source>
        <dbReference type="ARBA" id="ARBA00022679"/>
    </source>
</evidence>
<dbReference type="InterPro" id="IPR013750">
    <property type="entry name" value="GHMP_kinase_C_dom"/>
</dbReference>
<evidence type="ECO:0000256" key="3">
    <source>
        <dbReference type="ARBA" id="ARBA00017473"/>
    </source>
</evidence>
<dbReference type="InterPro" id="IPR020568">
    <property type="entry name" value="Ribosomal_Su5_D2-typ_SF"/>
</dbReference>
<evidence type="ECO:0000313" key="13">
    <source>
        <dbReference type="Proteomes" id="UP000187408"/>
    </source>
</evidence>
<keyword evidence="9" id="KW-0414">Isoprene biosynthesis</keyword>
<evidence type="ECO:0000259" key="11">
    <source>
        <dbReference type="Pfam" id="PF08544"/>
    </source>
</evidence>
<evidence type="ECO:0000256" key="1">
    <source>
        <dbReference type="ARBA" id="ARBA00009684"/>
    </source>
</evidence>
<dbReference type="Pfam" id="PF00288">
    <property type="entry name" value="GHMP_kinases_N"/>
    <property type="match status" value="1"/>
</dbReference>
<dbReference type="SUPFAM" id="SSF54211">
    <property type="entry name" value="Ribosomal protein S5 domain 2-like"/>
    <property type="match status" value="1"/>
</dbReference>
<accession>A0A1R1MJW6</accession>
<comment type="similarity">
    <text evidence="1 9">Belongs to the GHMP kinase family. IspE subfamily.</text>
</comment>
<dbReference type="GO" id="GO:0019288">
    <property type="term" value="P:isopentenyl diphosphate biosynthetic process, methylerythritol 4-phosphate pathway"/>
    <property type="evidence" value="ECO:0007669"/>
    <property type="project" value="UniProtKB-UniRule"/>
</dbReference>
<evidence type="ECO:0000256" key="5">
    <source>
        <dbReference type="ARBA" id="ARBA00022741"/>
    </source>
</evidence>
<dbReference type="NCBIfam" id="TIGR00154">
    <property type="entry name" value="ispE"/>
    <property type="match status" value="1"/>
</dbReference>
<evidence type="ECO:0000313" key="12">
    <source>
        <dbReference type="EMBL" id="OMH40059.1"/>
    </source>
</evidence>
<keyword evidence="7 9" id="KW-0067">ATP-binding</keyword>
<dbReference type="PANTHER" id="PTHR43527:SF2">
    <property type="entry name" value="4-DIPHOSPHOCYTIDYL-2-C-METHYL-D-ERYTHRITOL KINASE, CHLOROPLASTIC"/>
    <property type="match status" value="1"/>
</dbReference>
<dbReference type="PIRSF" id="PIRSF010376">
    <property type="entry name" value="IspE"/>
    <property type="match status" value="1"/>
</dbReference>
<proteinExistence type="inferred from homology"/>
<dbReference type="EC" id="2.7.1.148" evidence="2 9"/>
<dbReference type="OrthoDB" id="9809438at2"/>
<dbReference type="EMBL" id="MOEN01000030">
    <property type="protein sequence ID" value="OMH40059.1"/>
    <property type="molecule type" value="Genomic_DNA"/>
</dbReference>
<comment type="caution">
    <text evidence="12">The sequence shown here is derived from an EMBL/GenBank/DDBJ whole genome shotgun (WGS) entry which is preliminary data.</text>
</comment>
<dbReference type="InterPro" id="IPR006204">
    <property type="entry name" value="GHMP_kinase_N_dom"/>
</dbReference>
<dbReference type="STRING" id="1914305.BLW93_07190"/>
<gene>
    <name evidence="9" type="primary">ispE</name>
    <name evidence="12" type="ORF">BLW93_07190</name>
</gene>
<dbReference type="UniPathway" id="UPA00056">
    <property type="reaction ID" value="UER00094"/>
</dbReference>
<evidence type="ECO:0000256" key="2">
    <source>
        <dbReference type="ARBA" id="ARBA00012052"/>
    </source>
</evidence>
<dbReference type="GO" id="GO:0016114">
    <property type="term" value="P:terpenoid biosynthetic process"/>
    <property type="evidence" value="ECO:0007669"/>
    <property type="project" value="UniProtKB-UniRule"/>
</dbReference>
<dbReference type="InterPro" id="IPR014721">
    <property type="entry name" value="Ribsml_uS5_D2-typ_fold_subgr"/>
</dbReference>
<sequence length="281" mass="31034">MKIILPSPAKINLSLWVNGKRDDGYHDILTVFHTINVFDYISIQQSGQLELNVAGSTIVPAGGDNLIIKACDVFSKHTGIKPKVSITLEKHIPIGAGLGGGSSNAALVLKGLNMLYNYPVDEEKLMEMAAEIGSDVAFFIKGGLAIGYGRGEKLIFYGKHKFDILLVYPNIFCSTAEVYKYLPPIKREISIEDAERLILIPLMKGDLDTLRENMWNDLESSRAPCIKEVMEAKKIIEDVVGTKVLMSGSGSSLFTIVDKNKKIDITPLQRKGWWVKFCSAI</sequence>
<dbReference type="PANTHER" id="PTHR43527">
    <property type="entry name" value="4-DIPHOSPHOCYTIDYL-2-C-METHYL-D-ERYTHRITOL KINASE, CHLOROPLASTIC"/>
    <property type="match status" value="1"/>
</dbReference>
<comment type="function">
    <text evidence="9">Catalyzes the phosphorylation of the position 2 hydroxy group of 4-diphosphocytidyl-2C-methyl-D-erythritol.</text>
</comment>
<keyword evidence="5 9" id="KW-0547">Nucleotide-binding</keyword>
<evidence type="ECO:0000256" key="6">
    <source>
        <dbReference type="ARBA" id="ARBA00022777"/>
    </source>
</evidence>
<keyword evidence="4 9" id="KW-0808">Transferase</keyword>
<dbReference type="HAMAP" id="MF_00061">
    <property type="entry name" value="IspE"/>
    <property type="match status" value="1"/>
</dbReference>
<dbReference type="GO" id="GO:0050515">
    <property type="term" value="F:4-(cytidine 5'-diphospho)-2-C-methyl-D-erythritol kinase activity"/>
    <property type="evidence" value="ECO:0007669"/>
    <property type="project" value="UniProtKB-UniRule"/>
</dbReference>
<dbReference type="Gene3D" id="3.30.70.890">
    <property type="entry name" value="GHMP kinase, C-terminal domain"/>
    <property type="match status" value="1"/>
</dbReference>
<dbReference type="Gene3D" id="3.30.230.10">
    <property type="match status" value="1"/>
</dbReference>
<keyword evidence="6 9" id="KW-0418">Kinase</keyword>
<dbReference type="Proteomes" id="UP000187408">
    <property type="component" value="Unassembled WGS sequence"/>
</dbReference>